<organism evidence="6 7">
    <name type="scientific">Aphanomyces astaci</name>
    <name type="common">Crayfish plague agent</name>
    <dbReference type="NCBI Taxonomy" id="112090"/>
    <lineage>
        <taxon>Eukaryota</taxon>
        <taxon>Sar</taxon>
        <taxon>Stramenopiles</taxon>
        <taxon>Oomycota</taxon>
        <taxon>Saprolegniomycetes</taxon>
        <taxon>Saprolegniales</taxon>
        <taxon>Verrucalvaceae</taxon>
        <taxon>Aphanomyces</taxon>
    </lineage>
</organism>
<keyword evidence="1 3" id="KW-0547">Nucleotide-binding</keyword>
<comment type="caution">
    <text evidence="6">The sequence shown here is derived from an EMBL/GenBank/DDBJ whole genome shotgun (WGS) entry which is preliminary data.</text>
</comment>
<dbReference type="PROSITE" id="PS00329">
    <property type="entry name" value="HSP70_2"/>
    <property type="match status" value="1"/>
</dbReference>
<dbReference type="PRINTS" id="PR00301">
    <property type="entry name" value="HEATSHOCK70"/>
</dbReference>
<feature type="non-terminal residue" evidence="6">
    <location>
        <position position="730"/>
    </location>
</feature>
<dbReference type="Gene3D" id="3.90.640.10">
    <property type="entry name" value="Actin, Chain A, domain 4"/>
    <property type="match status" value="1"/>
</dbReference>
<protein>
    <recommendedName>
        <fullName evidence="5">PA domain-containing protein</fullName>
    </recommendedName>
</protein>
<dbReference type="GO" id="GO:0005524">
    <property type="term" value="F:ATP binding"/>
    <property type="evidence" value="ECO:0007669"/>
    <property type="project" value="UniProtKB-KW"/>
</dbReference>
<comment type="similarity">
    <text evidence="3">Belongs to the heat shock protein 70 family.</text>
</comment>
<dbReference type="InterPro" id="IPR043129">
    <property type="entry name" value="ATPase_NBD"/>
</dbReference>
<name>A0A3R6XDX5_APHAT</name>
<dbReference type="PROSITE" id="PS00297">
    <property type="entry name" value="HSP70_1"/>
    <property type="match status" value="1"/>
</dbReference>
<dbReference type="InterPro" id="IPR013126">
    <property type="entry name" value="Hsp_70_fam"/>
</dbReference>
<dbReference type="GO" id="GO:0140662">
    <property type="term" value="F:ATP-dependent protein folding chaperone"/>
    <property type="evidence" value="ECO:0007669"/>
    <property type="project" value="InterPro"/>
</dbReference>
<dbReference type="AlphaFoldDB" id="A0A3R6XDX5"/>
<keyword evidence="2 3" id="KW-0067">ATP-binding</keyword>
<evidence type="ECO:0000256" key="2">
    <source>
        <dbReference type="ARBA" id="ARBA00022840"/>
    </source>
</evidence>
<keyword evidence="4" id="KW-1133">Transmembrane helix</keyword>
<dbReference type="InterPro" id="IPR018181">
    <property type="entry name" value="Heat_shock_70_CS"/>
</dbReference>
<dbReference type="Pfam" id="PF02225">
    <property type="entry name" value="PA"/>
    <property type="match status" value="1"/>
</dbReference>
<feature type="transmembrane region" description="Helical" evidence="4">
    <location>
        <begin position="646"/>
        <end position="669"/>
    </location>
</feature>
<evidence type="ECO:0000313" key="6">
    <source>
        <dbReference type="EMBL" id="RHZ07664.1"/>
    </source>
</evidence>
<dbReference type="InterPro" id="IPR007369">
    <property type="entry name" value="Peptidase_A22B_SPP"/>
</dbReference>
<dbReference type="PANTHER" id="PTHR19375">
    <property type="entry name" value="HEAT SHOCK PROTEIN 70KDA"/>
    <property type="match status" value="1"/>
</dbReference>
<sequence>MGVLMLDVVVGIDLGTTYSVVAVNRHGNVTVMPDANGNLLLPSIVAFKPHGGTCFLVYAPIFTAMQESSLAATRATIAAWTRNTRSPMRSASSADASLYDFPLLGNTTGDHHVCFGLSVPGHPSCVSPVDIGYFVVKTLKETAMAYLGHDQATVAAFERAGLKVRNVLVEPTAAALAYGLHTKPNVHNVLVFDFGGGTLDVSLLYLQKGSTSDEPNVFPCTAAGIRGVAEQLKRQLSFDVEGEASCVVQEVVGSVAVGDVLRLRMTRSEWEALCLPTLQRTMAPVKEVLEGNMMTTDDIDEVVLVGGSSRIPWIQAQLAQMFGREPNMCFLAPAIGLVACKNLSAAESINTLASHATVPLPNISLAVLELTSLDNKVSTSMYVSPSLFGPPLPAAVTSTSYLSFALANPLDACAPLVSSVQDQAVLVDRGDCSFETKVLHAQAAGAALVLVRDTPSAALKQPNQVDCTLGAGDFCEESANCASSTCVFAPLHQERCCVRNILIAMNGSTAPGMSSSVTIPSVYLTVLDGATVENFFVEHPNATFVTVSLPQDESPWNWSMLLIWALGVSIVVFSAYYSAAKERLFAAHVHASSAPDLPPSVLLHHTYSPIRDAHEEPLNMTLQHALLFLVMGSCMLLLMYYVHVILFVQCLFALAAWVCLTHLLTYPLLAHVLPHHPGVGCNWPAFWSVWPSLALVVWWFLERHHPFVWILQNFLGICLCVVFVDSIHIQ</sequence>
<dbReference type="GO" id="GO:0016020">
    <property type="term" value="C:membrane"/>
    <property type="evidence" value="ECO:0007669"/>
    <property type="project" value="InterPro"/>
</dbReference>
<gene>
    <name evidence="6" type="ORF">DYB26_008453</name>
</gene>
<dbReference type="Pfam" id="PF00012">
    <property type="entry name" value="HSP70"/>
    <property type="match status" value="2"/>
</dbReference>
<dbReference type="Gene3D" id="3.50.30.30">
    <property type="match status" value="1"/>
</dbReference>
<feature type="transmembrane region" description="Helical" evidence="4">
    <location>
        <begin position="621"/>
        <end position="640"/>
    </location>
</feature>
<feature type="transmembrane region" description="Helical" evidence="4">
    <location>
        <begin position="556"/>
        <end position="577"/>
    </location>
</feature>
<dbReference type="PROSITE" id="PS01036">
    <property type="entry name" value="HSP70_3"/>
    <property type="match status" value="1"/>
</dbReference>
<evidence type="ECO:0000256" key="1">
    <source>
        <dbReference type="ARBA" id="ARBA00022741"/>
    </source>
</evidence>
<dbReference type="Proteomes" id="UP000286510">
    <property type="component" value="Unassembled WGS sequence"/>
</dbReference>
<feature type="transmembrane region" description="Helical" evidence="4">
    <location>
        <begin position="681"/>
        <end position="701"/>
    </location>
</feature>
<keyword evidence="4" id="KW-0812">Transmembrane</keyword>
<dbReference type="Gene3D" id="3.30.30.30">
    <property type="match status" value="1"/>
</dbReference>
<dbReference type="SUPFAM" id="SSF53067">
    <property type="entry name" value="Actin-like ATPase domain"/>
    <property type="match status" value="2"/>
</dbReference>
<accession>A0A3R6XDX5</accession>
<evidence type="ECO:0000259" key="5">
    <source>
        <dbReference type="Pfam" id="PF02225"/>
    </source>
</evidence>
<dbReference type="Gene3D" id="3.30.420.40">
    <property type="match status" value="3"/>
</dbReference>
<feature type="domain" description="PA" evidence="5">
    <location>
        <begin position="412"/>
        <end position="462"/>
    </location>
</feature>
<dbReference type="GO" id="GO:0042500">
    <property type="term" value="F:aspartic endopeptidase activity, intramembrane cleaving"/>
    <property type="evidence" value="ECO:0007669"/>
    <property type="project" value="InterPro"/>
</dbReference>
<dbReference type="VEuPathDB" id="FungiDB:H257_04454"/>
<reference evidence="6 7" key="1">
    <citation type="submission" date="2018-08" db="EMBL/GenBank/DDBJ databases">
        <title>Aphanomyces genome sequencing and annotation.</title>
        <authorList>
            <person name="Minardi D."/>
            <person name="Oidtmann B."/>
            <person name="Van Der Giezen M."/>
            <person name="Studholme D.J."/>
        </authorList>
    </citation>
    <scope>NUCLEOTIDE SEQUENCE [LARGE SCALE GENOMIC DNA]</scope>
    <source>
        <strain evidence="6 7">FDL457</strain>
    </source>
</reference>
<dbReference type="Pfam" id="PF04258">
    <property type="entry name" value="Peptidase_A22B"/>
    <property type="match status" value="1"/>
</dbReference>
<evidence type="ECO:0000313" key="7">
    <source>
        <dbReference type="Proteomes" id="UP000286510"/>
    </source>
</evidence>
<dbReference type="EMBL" id="QUTF01016139">
    <property type="protein sequence ID" value="RHZ07664.1"/>
    <property type="molecule type" value="Genomic_DNA"/>
</dbReference>
<feature type="transmembrane region" description="Helical" evidence="4">
    <location>
        <begin position="707"/>
        <end position="727"/>
    </location>
</feature>
<evidence type="ECO:0000256" key="3">
    <source>
        <dbReference type="RuleBase" id="RU003322"/>
    </source>
</evidence>
<proteinExistence type="inferred from homology"/>
<evidence type="ECO:0000256" key="4">
    <source>
        <dbReference type="SAM" id="Phobius"/>
    </source>
</evidence>
<dbReference type="InterPro" id="IPR003137">
    <property type="entry name" value="PA_domain"/>
</dbReference>
<keyword evidence="4" id="KW-0472">Membrane</keyword>